<sequence>MNTCLNGKRWSFSELLSNEISPWDVLSWSSSVEKADDYARVFYNRSKNFEDEPFLCQCSEGFLGKKCEYQLPFDPSSFKKAWPILFNAHRNREHRQQYGRILCYETLKCDSGMLCLDWRDVCNGQQNCMDGLDEENCDLLEFNECENDEYRCTDGMCIAEEYWIDGALDCMDGTDERFDLHADTCVAYPWPIYCDDHKCPIDQWSCGDGQCIPYFKRHIYQTELQDSRFCYSMREFNHMCELATDFSLWTKPGGLCTGWGYNDTSLILSSNFEKCIYYIRCALSKGAEIKCPCNGIDCNTLMQDVCRHGGVYPYPVQGIIRPWIKQYYSWEKTWNRKTPEWTLLVGRFRCRGFHTVLTQADSFTVPLYNLYGHSILEHKFCSDILMKHRNIMSLYKYSASCWNDSFTFSGRPYAFYDICPNSSICFSQYRIADGIPDCAYGEDEDSSAVEKRNYCHNIQKHRFQCSSEQMTCLSVENLIKFRNFGGTCINKYDIKIKGEGQYLYSTHCADTIDVSDCNLLRYYIGNSSIPNSNFTNTDAESTSAQQSLGVTPFHYYCDTFWDEQPLPDDENTTNCQSWICPEEFFRCNTGQCIPVDWVCDGEWDCSDASDEFGLPDQWTNHNEHLSNQLNDRKKLCKANYAALPFRDFCNFSREYPCYRSTVSHPLDVNKSRPCINHVQIGDGIEDCYGGIDEKNTFKDCDGNMLGYTLKCGNKCAGSLQKCDKDTVCSTSVLCSYKSKNSSWCAGSQDVVCLDGTCVENARCDGMYHCQNGEDEHWCPADKRLEAIIAYRNIKHENRSIRHYLPDIRPFPKVSAAPLGKKNNKSSFEWSSPQLSLMDSFGKEQNDSKTLFSKSIDPGIEIWLSYICNRGFPLWSPNTKSYQCLCPPTFYGLQCQFFSDRISVITHLDLPTFPVNSSARLITVVAIFYFRNVIMDHHTFHVNPSLETNKPIKHRFYLLYSRFDAYLNHKKSRYFNRTDILHDHPYDVYFDIFVLTENAREQIGFSYHPIYFDFLPAFRLATVLKYPSWISNSTLNPCNSNPCNANAFCNPVLNKMRTYICSCKSGYSGLNCEKYHTECSIYCSSDSICRPNYRRVIANTQHPLCICPFGYFGPRCHLRNDACKSNPCGLNATCYPSYDPTGENNVICVCSERFYGDRCQNEKLMIHIQVNMTALITVSVTQFYDHFKLFNTLLLSHQQVTHGLPQIIRYDNDREKFPLMALLKIYQEMLSPRYFIVYAQWLTGPINITSTPVECPHVLDILSQGNIFLQIEVQFQVLQLDKNNHILTNHTWQLICITAVIQSKSEQQHHHRRQLFGSSTSRIPTTGYRVDSYKVYFNGQLVEGLSASSFKDLGYGYAKDIMHVFFMGKQIKGASGSSFQVLAGGWYSKDFMDVYYWGEKLPGASGSSFQVLSGQYAKDFMDVFYAGKKIQGASASSFKILEDGYAKDFMDVYYAGKKVQGASASSFKVLGNGYAKDSWDTYYMGEKVHNG</sequence>
<feature type="domain" description="EGF-like" evidence="10">
    <location>
        <begin position="1074"/>
        <end position="1116"/>
    </location>
</feature>
<dbReference type="InterPro" id="IPR036055">
    <property type="entry name" value="LDL_receptor-like_sf"/>
</dbReference>
<feature type="disulfide bond" evidence="9">
    <location>
        <begin position="145"/>
        <end position="157"/>
    </location>
</feature>
<evidence type="ECO:0000256" key="6">
    <source>
        <dbReference type="ARBA" id="ARBA00023136"/>
    </source>
</evidence>
<name>A0A814GSJ5_9BILA</name>
<feature type="disulfide bond" evidence="8">
    <location>
        <begin position="1149"/>
        <end position="1158"/>
    </location>
</feature>
<dbReference type="Proteomes" id="UP000663891">
    <property type="component" value="Unassembled WGS sequence"/>
</dbReference>
<dbReference type="PROSITE" id="PS01209">
    <property type="entry name" value="LDLRA_1"/>
    <property type="match status" value="1"/>
</dbReference>
<feature type="disulfide bond" evidence="8">
    <location>
        <begin position="1078"/>
        <end position="1088"/>
    </location>
</feature>
<dbReference type="InterPro" id="IPR000742">
    <property type="entry name" value="EGF"/>
</dbReference>
<dbReference type="PROSITE" id="PS50068">
    <property type="entry name" value="LDLRA_2"/>
    <property type="match status" value="4"/>
</dbReference>
<dbReference type="InterPro" id="IPR002172">
    <property type="entry name" value="LDrepeatLR_classA_rpt"/>
</dbReference>
<dbReference type="PROSITE" id="PS01186">
    <property type="entry name" value="EGF_2"/>
    <property type="match status" value="2"/>
</dbReference>
<feature type="disulfide bond" evidence="9">
    <location>
        <begin position="763"/>
        <end position="778"/>
    </location>
</feature>
<dbReference type="SUPFAM" id="SSF57424">
    <property type="entry name" value="LDL receptor-like module"/>
    <property type="match status" value="2"/>
</dbReference>
<dbReference type="Pfam" id="PF00008">
    <property type="entry name" value="EGF"/>
    <property type="match status" value="1"/>
</dbReference>
<dbReference type="Pfam" id="PF00057">
    <property type="entry name" value="Ldl_recept_a"/>
    <property type="match status" value="1"/>
</dbReference>
<dbReference type="SUPFAM" id="SSF57196">
    <property type="entry name" value="EGF/Laminin"/>
    <property type="match status" value="2"/>
</dbReference>
<dbReference type="Pfam" id="PF13644">
    <property type="entry name" value="DKNYY"/>
    <property type="match status" value="1"/>
</dbReference>
<keyword evidence="6" id="KW-0472">Membrane</keyword>
<feature type="domain" description="EGF-like" evidence="10">
    <location>
        <begin position="1033"/>
        <end position="1072"/>
    </location>
</feature>
<feature type="disulfide bond" evidence="9">
    <location>
        <begin position="103"/>
        <end position="115"/>
    </location>
</feature>
<dbReference type="InterPro" id="IPR027375">
    <property type="entry name" value="DKNYY"/>
</dbReference>
<protein>
    <recommendedName>
        <fullName evidence="10">EGF-like domain-containing protein</fullName>
    </recommendedName>
</protein>
<dbReference type="PRINTS" id="PR00261">
    <property type="entry name" value="LDLRECEPTOR"/>
</dbReference>
<feature type="disulfide bond" evidence="9">
    <location>
        <begin position="122"/>
        <end position="137"/>
    </location>
</feature>
<evidence type="ECO:0000256" key="3">
    <source>
        <dbReference type="ARBA" id="ARBA00022692"/>
    </source>
</evidence>
<organism evidence="11 13">
    <name type="scientific">Adineta steineri</name>
    <dbReference type="NCBI Taxonomy" id="433720"/>
    <lineage>
        <taxon>Eukaryota</taxon>
        <taxon>Metazoa</taxon>
        <taxon>Spiralia</taxon>
        <taxon>Gnathifera</taxon>
        <taxon>Rotifera</taxon>
        <taxon>Eurotatoria</taxon>
        <taxon>Bdelloidea</taxon>
        <taxon>Adinetida</taxon>
        <taxon>Adinetidae</taxon>
        <taxon>Adineta</taxon>
    </lineage>
</organism>
<feature type="domain" description="EGF-like" evidence="10">
    <location>
        <begin position="1118"/>
        <end position="1159"/>
    </location>
</feature>
<evidence type="ECO:0000256" key="9">
    <source>
        <dbReference type="PROSITE-ProRule" id="PRU00124"/>
    </source>
</evidence>
<evidence type="ECO:0000256" key="1">
    <source>
        <dbReference type="ARBA" id="ARBA00004167"/>
    </source>
</evidence>
<dbReference type="PANTHER" id="PTHR24270">
    <property type="entry name" value="LOW-DENSITY LIPOPROTEIN RECEPTOR-RELATED"/>
    <property type="match status" value="1"/>
</dbReference>
<evidence type="ECO:0000256" key="7">
    <source>
        <dbReference type="ARBA" id="ARBA00023157"/>
    </source>
</evidence>
<keyword evidence="8" id="KW-0245">EGF-like domain</keyword>
<reference evidence="11" key="1">
    <citation type="submission" date="2021-02" db="EMBL/GenBank/DDBJ databases">
        <authorList>
            <person name="Nowell W R."/>
        </authorList>
    </citation>
    <scope>NUCLEOTIDE SEQUENCE</scope>
</reference>
<gene>
    <name evidence="12" type="ORF">OKA104_LOCUS22055</name>
    <name evidence="11" type="ORF">VCS650_LOCUS14696</name>
</gene>
<keyword evidence="5" id="KW-1133">Transmembrane helix</keyword>
<dbReference type="PROSITE" id="PS00022">
    <property type="entry name" value="EGF_1"/>
    <property type="match status" value="4"/>
</dbReference>
<dbReference type="InterPro" id="IPR050685">
    <property type="entry name" value="LDLR"/>
</dbReference>
<dbReference type="GO" id="GO:0005886">
    <property type="term" value="C:plasma membrane"/>
    <property type="evidence" value="ECO:0007669"/>
    <property type="project" value="TreeGrafter"/>
</dbReference>
<evidence type="ECO:0000256" key="2">
    <source>
        <dbReference type="ARBA" id="ARBA00004308"/>
    </source>
</evidence>
<feature type="disulfide bond" evidence="9">
    <location>
        <begin position="580"/>
        <end position="592"/>
    </location>
</feature>
<evidence type="ECO:0000259" key="10">
    <source>
        <dbReference type="PROSITE" id="PS50026"/>
    </source>
</evidence>
<dbReference type="CDD" id="cd00054">
    <property type="entry name" value="EGF_CA"/>
    <property type="match status" value="1"/>
</dbReference>
<evidence type="ECO:0000313" key="13">
    <source>
        <dbReference type="Proteomes" id="UP000663891"/>
    </source>
</evidence>
<dbReference type="Gene3D" id="4.10.400.10">
    <property type="entry name" value="Low-density Lipoprotein Receptor"/>
    <property type="match status" value="3"/>
</dbReference>
<keyword evidence="4" id="KW-0677">Repeat</keyword>
<evidence type="ECO:0000256" key="4">
    <source>
        <dbReference type="ARBA" id="ARBA00022737"/>
    </source>
</evidence>
<feature type="disulfide bond" evidence="9">
    <location>
        <begin position="587"/>
        <end position="605"/>
    </location>
</feature>
<dbReference type="SMART" id="SM00192">
    <property type="entry name" value="LDLa"/>
    <property type="match status" value="5"/>
</dbReference>
<proteinExistence type="predicted"/>
<dbReference type="PROSITE" id="PS50026">
    <property type="entry name" value="EGF_3"/>
    <property type="match status" value="3"/>
</dbReference>
<feature type="disulfide bond" evidence="8">
    <location>
        <begin position="1062"/>
        <end position="1071"/>
    </location>
</feature>
<dbReference type="EMBL" id="CAJOAY010001581">
    <property type="protein sequence ID" value="CAF3861327.1"/>
    <property type="molecule type" value="Genomic_DNA"/>
</dbReference>
<evidence type="ECO:0000256" key="8">
    <source>
        <dbReference type="PROSITE-ProRule" id="PRU00076"/>
    </source>
</evidence>
<comment type="caution">
    <text evidence="11">The sequence shown here is derived from an EMBL/GenBank/DDBJ whole genome shotgun (WGS) entry which is preliminary data.</text>
</comment>
<dbReference type="GO" id="GO:0016192">
    <property type="term" value="P:vesicle-mediated transport"/>
    <property type="evidence" value="ECO:0007669"/>
    <property type="project" value="UniProtKB-ARBA"/>
</dbReference>
<evidence type="ECO:0000313" key="11">
    <source>
        <dbReference type="EMBL" id="CAF1000425.1"/>
    </source>
</evidence>
<comment type="subcellular location">
    <subcellularLocation>
        <location evidence="2">Endomembrane system</location>
    </subcellularLocation>
    <subcellularLocation>
        <location evidence="1">Membrane</location>
        <topology evidence="1">Single-pass membrane protein</topology>
    </subcellularLocation>
</comment>
<evidence type="ECO:0000313" key="12">
    <source>
        <dbReference type="EMBL" id="CAF3861327.1"/>
    </source>
</evidence>
<dbReference type="Proteomes" id="UP000663881">
    <property type="component" value="Unassembled WGS sequence"/>
</dbReference>
<dbReference type="InterPro" id="IPR023415">
    <property type="entry name" value="LDLR_class-A_CS"/>
</dbReference>
<feature type="disulfide bond" evidence="8">
    <location>
        <begin position="1106"/>
        <end position="1115"/>
    </location>
</feature>
<dbReference type="OrthoDB" id="9990982at2759"/>
<evidence type="ECO:0000256" key="5">
    <source>
        <dbReference type="ARBA" id="ARBA00022989"/>
    </source>
</evidence>
<keyword evidence="3" id="KW-0812">Transmembrane</keyword>
<comment type="caution">
    <text evidence="8">Lacks conserved residue(s) required for the propagation of feature annotation.</text>
</comment>
<dbReference type="SMART" id="SM00181">
    <property type="entry name" value="EGF"/>
    <property type="match status" value="4"/>
</dbReference>
<dbReference type="CDD" id="cd00112">
    <property type="entry name" value="LDLa"/>
    <property type="match status" value="3"/>
</dbReference>
<dbReference type="GO" id="GO:0012505">
    <property type="term" value="C:endomembrane system"/>
    <property type="evidence" value="ECO:0007669"/>
    <property type="project" value="UniProtKB-SubCell"/>
</dbReference>
<keyword evidence="7 8" id="KW-1015">Disulfide bond</keyword>
<dbReference type="Gene3D" id="2.10.25.10">
    <property type="entry name" value="Laminin"/>
    <property type="match status" value="2"/>
</dbReference>
<dbReference type="EMBL" id="CAJNON010000124">
    <property type="protein sequence ID" value="CAF1000425.1"/>
    <property type="molecule type" value="Genomic_DNA"/>
</dbReference>
<feature type="disulfide bond" evidence="9">
    <location>
        <begin position="152"/>
        <end position="170"/>
    </location>
</feature>
<accession>A0A814GSJ5</accession>